<evidence type="ECO:0000256" key="3">
    <source>
        <dbReference type="ARBA" id="ARBA00022452"/>
    </source>
</evidence>
<proteinExistence type="inferred from homology"/>
<feature type="region of interest" description="Disordered" evidence="10">
    <location>
        <begin position="1"/>
        <end position="23"/>
    </location>
</feature>
<keyword evidence="3 8" id="KW-1134">Transmembrane beta strand</keyword>
<evidence type="ECO:0000259" key="11">
    <source>
        <dbReference type="Pfam" id="PF00593"/>
    </source>
</evidence>
<dbReference type="EMBL" id="WOTB01000001">
    <property type="protein sequence ID" value="NHN83237.1"/>
    <property type="molecule type" value="Genomic_DNA"/>
</dbReference>
<feature type="domain" description="TonB-dependent receptor-like beta-barrel" evidence="11">
    <location>
        <begin position="330"/>
        <end position="771"/>
    </location>
</feature>
<evidence type="ECO:0000256" key="7">
    <source>
        <dbReference type="ARBA" id="ARBA00023237"/>
    </source>
</evidence>
<dbReference type="InterPro" id="IPR037066">
    <property type="entry name" value="Plug_dom_sf"/>
</dbReference>
<evidence type="ECO:0000256" key="8">
    <source>
        <dbReference type="PROSITE-ProRule" id="PRU01360"/>
    </source>
</evidence>
<dbReference type="Pfam" id="PF00593">
    <property type="entry name" value="TonB_dep_Rec_b-barrel"/>
    <property type="match status" value="1"/>
</dbReference>
<reference evidence="13 14" key="1">
    <citation type="journal article" date="2020" name="Int. J. Syst. Evol. Microbiol.">
        <title>Novel acetic acid bacteria from cider fermentations: Acetobacter conturbans sp. nov. and Acetobacter fallax sp. nov.</title>
        <authorList>
            <person name="Sombolestani A.S."/>
            <person name="Cleenwerck I."/>
            <person name="Cnockaert M."/>
            <person name="Borremans W."/>
            <person name="Wieme A.D."/>
            <person name="De Vuyst L."/>
            <person name="Vandamme P."/>
        </authorList>
    </citation>
    <scope>NUCLEOTIDE SEQUENCE [LARGE SCALE GENOMIC DNA]</scope>
    <source>
        <strain evidence="13 14">LMG 30640</strain>
    </source>
</reference>
<comment type="subcellular location">
    <subcellularLocation>
        <location evidence="1 8">Cell outer membrane</location>
        <topology evidence="1 8">Multi-pass membrane protein</topology>
    </subcellularLocation>
</comment>
<evidence type="ECO:0000313" key="14">
    <source>
        <dbReference type="Proteomes" id="UP000635278"/>
    </source>
</evidence>
<dbReference type="CDD" id="cd01347">
    <property type="entry name" value="ligand_gated_channel"/>
    <property type="match status" value="1"/>
</dbReference>
<dbReference type="PROSITE" id="PS52016">
    <property type="entry name" value="TONB_DEPENDENT_REC_3"/>
    <property type="match status" value="1"/>
</dbReference>
<dbReference type="Pfam" id="PF07715">
    <property type="entry name" value="Plug"/>
    <property type="match status" value="1"/>
</dbReference>
<dbReference type="InterPro" id="IPR039426">
    <property type="entry name" value="TonB-dep_rcpt-like"/>
</dbReference>
<evidence type="ECO:0000256" key="4">
    <source>
        <dbReference type="ARBA" id="ARBA00022692"/>
    </source>
</evidence>
<organism evidence="13 14">
    <name type="scientific">Acetobacter musti</name>
    <dbReference type="NCBI Taxonomy" id="864732"/>
    <lineage>
        <taxon>Bacteria</taxon>
        <taxon>Pseudomonadati</taxon>
        <taxon>Pseudomonadota</taxon>
        <taxon>Alphaproteobacteria</taxon>
        <taxon>Acetobacterales</taxon>
        <taxon>Acetobacteraceae</taxon>
        <taxon>Acetobacter</taxon>
    </lineage>
</organism>
<gene>
    <name evidence="13" type="ORF">GOB93_01090</name>
</gene>
<evidence type="ECO:0000313" key="13">
    <source>
        <dbReference type="EMBL" id="NHN83237.1"/>
    </source>
</evidence>
<name>A0ABX0JIV3_9PROT</name>
<protein>
    <submittedName>
        <fullName evidence="13">TonB-dependent receptor</fullName>
    </submittedName>
</protein>
<evidence type="ECO:0000259" key="12">
    <source>
        <dbReference type="Pfam" id="PF07715"/>
    </source>
</evidence>
<evidence type="ECO:0000256" key="10">
    <source>
        <dbReference type="SAM" id="MobiDB-lite"/>
    </source>
</evidence>
<feature type="domain" description="TonB-dependent receptor plug" evidence="12">
    <location>
        <begin position="76"/>
        <end position="196"/>
    </location>
</feature>
<dbReference type="PANTHER" id="PTHR47234">
    <property type="match status" value="1"/>
</dbReference>
<dbReference type="Proteomes" id="UP000635278">
    <property type="component" value="Unassembled WGS sequence"/>
</dbReference>
<evidence type="ECO:0000256" key="5">
    <source>
        <dbReference type="ARBA" id="ARBA00023077"/>
    </source>
</evidence>
<keyword evidence="6 8" id="KW-0472">Membrane</keyword>
<dbReference type="SUPFAM" id="SSF56935">
    <property type="entry name" value="Porins"/>
    <property type="match status" value="1"/>
</dbReference>
<dbReference type="InterPro" id="IPR000531">
    <property type="entry name" value="Beta-barrel_TonB"/>
</dbReference>
<keyword evidence="4 8" id="KW-0812">Transmembrane</keyword>
<evidence type="ECO:0000256" key="1">
    <source>
        <dbReference type="ARBA" id="ARBA00004571"/>
    </source>
</evidence>
<sequence>MRRLHRKSLPPTHAPAPGDTHVPRLTHFVIGTTIFVGVNHFSLAGQARGQTAHTADLPAADEQVIVTGTRDPHQTARKSTSPIQVVTAKQLAATGQSDIRDALIQLAPSMTRSDMNIGNSNMTDAISLRGLTPNQTLVLVNGKRRHTTAVLSTYQGPQQGTSPVDIDLIPVSAVDHVEILQDGAAAQYGSDAIAGVVNIILKHDTKGLQAQAINGGYYAGDGFTSGESLNWGTSLAGRGFFDLSAEYKYMDHTSRDGIDNRTGVKDNFLLGNPRQMRETIGYNMGFHITPDIELYSFSTFGHRDGESMQYFRPSTVMPSMYPEGFSPQITLGENDYSVTVGFRGTKFDWDWDVSTTYGGDNATIGMLNTENPSLIADFGSSPSRFNKMMTLSNTQWTTDAGLRHAFHVPLLAAPLNFAIGAQYRYDSYHIGAGQYGAWYGAGPAADHGLSPQNASDSNRDVTAGYIDLSTQLLPKWQVDFAGRFEHYTDAGDTETGKVSSRYDFNKYFSLRGTVSNGFRAPTLAEENWSSLAVSPTGASGFLPVGSVAARQLGARPLKPERSTNFSAGFVLNPVRDLHITFDAYQIDLRDRIMVGGVYNGQQAIDALNAGGFGLPSDLVASAVKAQYFANVASTRTRGMDITASYRTALGNYGSIDWDLAANFNQTNIRKVDKDSTGKDLINAQTQGYITSYTPRNKLIFGGTWHMGKWDFTAHEIRYGRATSQLEYYTGPLAYSNTQFMRFVNSPRFQTNLMLAYQINPQWRVALGANNIGNEKQKKIPAEFRYLGTALYDYDIQQMGFNGGFYYFQVNLKL</sequence>
<comment type="caution">
    <text evidence="13">The sequence shown here is derived from an EMBL/GenBank/DDBJ whole genome shotgun (WGS) entry which is preliminary data.</text>
</comment>
<keyword evidence="2 8" id="KW-0813">Transport</keyword>
<keyword evidence="14" id="KW-1185">Reference proteome</keyword>
<keyword evidence="7 8" id="KW-0998">Cell outer membrane</keyword>
<evidence type="ECO:0000256" key="9">
    <source>
        <dbReference type="RuleBase" id="RU003357"/>
    </source>
</evidence>
<evidence type="ECO:0000256" key="2">
    <source>
        <dbReference type="ARBA" id="ARBA00022448"/>
    </source>
</evidence>
<accession>A0ABX0JIV3</accession>
<dbReference type="InterPro" id="IPR012910">
    <property type="entry name" value="Plug_dom"/>
</dbReference>
<dbReference type="InterPro" id="IPR036942">
    <property type="entry name" value="Beta-barrel_TonB_sf"/>
</dbReference>
<dbReference type="Gene3D" id="2.170.130.10">
    <property type="entry name" value="TonB-dependent receptor, plug domain"/>
    <property type="match status" value="1"/>
</dbReference>
<keyword evidence="13" id="KW-0675">Receptor</keyword>
<comment type="similarity">
    <text evidence="8 9">Belongs to the TonB-dependent receptor family.</text>
</comment>
<keyword evidence="5 9" id="KW-0798">TonB box</keyword>
<evidence type="ECO:0000256" key="6">
    <source>
        <dbReference type="ARBA" id="ARBA00023136"/>
    </source>
</evidence>
<dbReference type="PANTHER" id="PTHR47234:SF3">
    <property type="entry name" value="SECRETIN_TONB SHORT N-TERMINAL DOMAIN-CONTAINING PROTEIN"/>
    <property type="match status" value="1"/>
</dbReference>
<dbReference type="Gene3D" id="2.40.170.20">
    <property type="entry name" value="TonB-dependent receptor, beta-barrel domain"/>
    <property type="match status" value="1"/>
</dbReference>